<keyword evidence="5" id="KW-1185">Reference proteome</keyword>
<dbReference type="eggNOG" id="COG0457">
    <property type="taxonomic scope" value="Bacteria"/>
</dbReference>
<proteinExistence type="predicted"/>
<evidence type="ECO:0000313" key="4">
    <source>
        <dbReference type="EMBL" id="ABC78670.1"/>
    </source>
</evidence>
<dbReference type="PANTHER" id="PTHR44858">
    <property type="entry name" value="TETRATRICOPEPTIDE REPEAT PROTEIN 6"/>
    <property type="match status" value="1"/>
</dbReference>
<dbReference type="Gene3D" id="1.25.40.10">
    <property type="entry name" value="Tetratricopeptide repeat domain"/>
    <property type="match status" value="2"/>
</dbReference>
<name>Q2LX59_SYNAS</name>
<dbReference type="AlphaFoldDB" id="Q2LX59"/>
<evidence type="ECO:0000256" key="1">
    <source>
        <dbReference type="ARBA" id="ARBA00022737"/>
    </source>
</evidence>
<dbReference type="InParanoid" id="Q2LX59"/>
<evidence type="ECO:0000313" key="5">
    <source>
        <dbReference type="Proteomes" id="UP000001933"/>
    </source>
</evidence>
<dbReference type="Proteomes" id="UP000001933">
    <property type="component" value="Chromosome"/>
</dbReference>
<dbReference type="Pfam" id="PF13432">
    <property type="entry name" value="TPR_16"/>
    <property type="match status" value="2"/>
</dbReference>
<keyword evidence="1" id="KW-0677">Repeat</keyword>
<sequence length="537" mass="60867">MKRWILNLLLSFVFWLFPFSFHASYALDEGSSALRTGIEQYRQENYEEAVELLGKAREREPRSSVAAFFLGMACKQLPDYEKAAVSLQDAVTLSPPVREAYLELADVLYRLSRLEDAKKWIRAAEAQAIAPARLAFLKGLILTRENSNQEAVSAFERSKQLDPTLAQAADFQSAVCYIKENKLEKAKERLKATVLRDPASDLAGFARQYVDMVEQRLYLERPVRLTVGIFGGYDTNLVSRPVDAAIAGDITDEESATLNTSARLDFVPRLQGPWLFNAQYAFASNINQKHSHSHNSMANSVSLSPGYNFGRFVVSLTAGYTNVLLRTDPDPNPQANSDPGYKHYLDYFTAGPAVRFLVNSNHILEVFAGYDKKDYFNQKVDNDEGIRDAVGPRAYLSWIWLFAGNGFFNLKYDFNRDDAEGDWWENEGHRLSANLSVPLLSAELSERFGPLSLQIAGSAFFQQYRHDQPYLVSVGSVFQEKYAKRRDETYTGSAGLAWEFWKHASLVVQYSHTHCNANMPANEYRKDVYMGGFEFRF</sequence>
<dbReference type="HOGENOM" id="CLU_554081_0_0_7"/>
<dbReference type="EMBL" id="CP000252">
    <property type="protein sequence ID" value="ABC78670.1"/>
    <property type="molecule type" value="Genomic_DNA"/>
</dbReference>
<accession>Q2LX59</accession>
<dbReference type="InterPro" id="IPR050498">
    <property type="entry name" value="Ycf3"/>
</dbReference>
<dbReference type="PANTHER" id="PTHR44858:SF1">
    <property type="entry name" value="UDP-N-ACETYLGLUCOSAMINE--PEPTIDE N-ACETYLGLUCOSAMINYLTRANSFERASE SPINDLY-RELATED"/>
    <property type="match status" value="1"/>
</dbReference>
<protein>
    <submittedName>
        <fullName evidence="4">Tetratricopeptide repeat family protein</fullName>
    </submittedName>
</protein>
<dbReference type="PROSITE" id="PS50005">
    <property type="entry name" value="TPR"/>
    <property type="match status" value="1"/>
</dbReference>
<dbReference type="KEGG" id="sat:SYN_01075"/>
<evidence type="ECO:0000256" key="3">
    <source>
        <dbReference type="PROSITE-ProRule" id="PRU00339"/>
    </source>
</evidence>
<reference evidence="4 5" key="1">
    <citation type="journal article" date="2007" name="Proc. Natl. Acad. Sci. U.S.A.">
        <title>The genome of Syntrophus aciditrophicus: life at the thermodynamic limit of microbial growth.</title>
        <authorList>
            <person name="McInerney M.J."/>
            <person name="Rohlin L."/>
            <person name="Mouttaki H."/>
            <person name="Kim U."/>
            <person name="Krupp R.S."/>
            <person name="Rios-Hernandez L."/>
            <person name="Sieber J."/>
            <person name="Struchtemeyer C.G."/>
            <person name="Bhattacharyya A."/>
            <person name="Campbell J.W."/>
            <person name="Gunsalus R.P."/>
        </authorList>
    </citation>
    <scope>NUCLEOTIDE SEQUENCE [LARGE SCALE GENOMIC DNA]</scope>
    <source>
        <strain evidence="4 5">SB</strain>
    </source>
</reference>
<dbReference type="OrthoDB" id="5390543at2"/>
<feature type="repeat" description="TPR" evidence="3">
    <location>
        <begin position="132"/>
        <end position="165"/>
    </location>
</feature>
<dbReference type="SMART" id="SM00028">
    <property type="entry name" value="TPR"/>
    <property type="match status" value="4"/>
</dbReference>
<dbReference type="InterPro" id="IPR011990">
    <property type="entry name" value="TPR-like_helical_dom_sf"/>
</dbReference>
<dbReference type="STRING" id="56780.SYN_01075"/>
<evidence type="ECO:0000256" key="2">
    <source>
        <dbReference type="ARBA" id="ARBA00022803"/>
    </source>
</evidence>
<dbReference type="RefSeq" id="WP_011418687.1">
    <property type="nucleotide sequence ID" value="NC_007759.1"/>
</dbReference>
<keyword evidence="2 3" id="KW-0802">TPR repeat</keyword>
<dbReference type="SUPFAM" id="SSF48452">
    <property type="entry name" value="TPR-like"/>
    <property type="match status" value="1"/>
</dbReference>
<gene>
    <name evidence="4" type="ORF">SYN_01075</name>
</gene>
<dbReference type="InterPro" id="IPR019734">
    <property type="entry name" value="TPR_rpt"/>
</dbReference>
<organism evidence="4 5">
    <name type="scientific">Syntrophus aciditrophicus (strain SB)</name>
    <dbReference type="NCBI Taxonomy" id="56780"/>
    <lineage>
        <taxon>Bacteria</taxon>
        <taxon>Pseudomonadati</taxon>
        <taxon>Thermodesulfobacteriota</taxon>
        <taxon>Syntrophia</taxon>
        <taxon>Syntrophales</taxon>
        <taxon>Syntrophaceae</taxon>
        <taxon>Syntrophus</taxon>
    </lineage>
</organism>